<dbReference type="Gene3D" id="6.10.340.10">
    <property type="match status" value="1"/>
</dbReference>
<protein>
    <recommendedName>
        <fullName evidence="3">histidine kinase</fullName>
        <ecNumber evidence="3">2.7.13.3</ecNumber>
    </recommendedName>
</protein>
<dbReference type="SMART" id="SM00304">
    <property type="entry name" value="HAMP"/>
    <property type="match status" value="1"/>
</dbReference>
<dbReference type="InterPro" id="IPR036097">
    <property type="entry name" value="HisK_dim/P_sf"/>
</dbReference>
<dbReference type="InterPro" id="IPR036890">
    <property type="entry name" value="HATPase_C_sf"/>
</dbReference>
<accession>A0A538TP78</accession>
<dbReference type="EMBL" id="VBOZ01000013">
    <property type="protein sequence ID" value="TMQ65414.1"/>
    <property type="molecule type" value="Genomic_DNA"/>
</dbReference>
<keyword evidence="5" id="KW-0808">Transferase</keyword>
<organism evidence="14 15">
    <name type="scientific">Eiseniibacteriota bacterium</name>
    <dbReference type="NCBI Taxonomy" id="2212470"/>
    <lineage>
        <taxon>Bacteria</taxon>
        <taxon>Candidatus Eiseniibacteriota</taxon>
    </lineage>
</organism>
<keyword evidence="8" id="KW-0067">ATP-binding</keyword>
<dbReference type="InterPro" id="IPR005467">
    <property type="entry name" value="His_kinase_dom"/>
</dbReference>
<dbReference type="Proteomes" id="UP000317691">
    <property type="component" value="Unassembled WGS sequence"/>
</dbReference>
<dbReference type="CDD" id="cd06225">
    <property type="entry name" value="HAMP"/>
    <property type="match status" value="1"/>
</dbReference>
<dbReference type="Pfam" id="PF00512">
    <property type="entry name" value="HisKA"/>
    <property type="match status" value="1"/>
</dbReference>
<feature type="transmembrane region" description="Helical" evidence="11">
    <location>
        <begin position="15"/>
        <end position="36"/>
    </location>
</feature>
<dbReference type="SUPFAM" id="SSF47384">
    <property type="entry name" value="Homodimeric domain of signal transducing histidine kinase"/>
    <property type="match status" value="1"/>
</dbReference>
<keyword evidence="11" id="KW-0472">Membrane</keyword>
<dbReference type="SMART" id="SM00387">
    <property type="entry name" value="HATPase_c"/>
    <property type="match status" value="1"/>
</dbReference>
<dbReference type="GO" id="GO:0016020">
    <property type="term" value="C:membrane"/>
    <property type="evidence" value="ECO:0007669"/>
    <property type="project" value="UniProtKB-SubCell"/>
</dbReference>
<keyword evidence="6" id="KW-0547">Nucleotide-binding</keyword>
<dbReference type="EC" id="2.7.13.3" evidence="3"/>
<gene>
    <name evidence="14" type="ORF">E6K79_05000</name>
</gene>
<sequence>MRGASDMPSKIRVTFRFKILLSVLLVVTTVVSLITYTMARMFHADKVAYVEDLVSLVSVHAAEEADLRLTAYRDQLVTAGRVMDASNILSERRDEALRALFARTPGLVALRIFEGRKAMAMLLDSVTTRAAGVSRASFLAAIARYPIPFDSIRAGSLYVRNAAISSSLPVSTIAVRIPRASGRPPLVVVGTVDLNRSISLGRSSSAFDVFLVDVDGRIVSHVDSRRTASQERLDWLPPLGPGSIAMVKETERDGKRMITGIASVGIGGLRAGAEIPKSAAYFALRKLLTNLIFLALGLLVAAAIVSLIWATQMTRSLSQLTHAAQSIGHGDFDVQVAVPSRDEMGQLAGSFNQMASELHTRDLALRDAQAQLIQSEKMAAFGQLGAGIAHEVKNPLAGIQGMIQLTVRSLAEDNPLRETFAILEKETKRCRAIIDSLLKFARQENLTPEPIALEEVVADTKAILHHELSLHKIAFETAVPKDLPLIHGSANQIQQVLMNLILNAEQAMEPRGHGIVEIKAALRDDGFIELYVQDDGPGIPRAVQARIFEPFFTTKAPGKGTGLGLAVTFGIMRAHGGAIRVESEEGAGTRFILSFRVAGSHPAAEADPAEKSGPVDPTPGAERAA</sequence>
<dbReference type="Pfam" id="PF00672">
    <property type="entry name" value="HAMP"/>
    <property type="match status" value="1"/>
</dbReference>
<evidence type="ECO:0000256" key="6">
    <source>
        <dbReference type="ARBA" id="ARBA00022741"/>
    </source>
</evidence>
<dbReference type="GO" id="GO:0005524">
    <property type="term" value="F:ATP binding"/>
    <property type="evidence" value="ECO:0007669"/>
    <property type="project" value="UniProtKB-KW"/>
</dbReference>
<evidence type="ECO:0000256" key="7">
    <source>
        <dbReference type="ARBA" id="ARBA00022777"/>
    </source>
</evidence>
<dbReference type="SUPFAM" id="SSF55874">
    <property type="entry name" value="ATPase domain of HSP90 chaperone/DNA topoisomerase II/histidine kinase"/>
    <property type="match status" value="1"/>
</dbReference>
<dbReference type="CDD" id="cd00082">
    <property type="entry name" value="HisKA"/>
    <property type="match status" value="1"/>
</dbReference>
<comment type="subcellular location">
    <subcellularLocation>
        <location evidence="2">Membrane</location>
    </subcellularLocation>
</comment>
<dbReference type="InterPro" id="IPR003660">
    <property type="entry name" value="HAMP_dom"/>
</dbReference>
<dbReference type="CDD" id="cd18774">
    <property type="entry name" value="PDC2_HK_sensor"/>
    <property type="match status" value="1"/>
</dbReference>
<evidence type="ECO:0000256" key="4">
    <source>
        <dbReference type="ARBA" id="ARBA00022553"/>
    </source>
</evidence>
<dbReference type="SMART" id="SM00388">
    <property type="entry name" value="HisKA"/>
    <property type="match status" value="1"/>
</dbReference>
<name>A0A538TP78_UNCEI</name>
<evidence type="ECO:0000256" key="3">
    <source>
        <dbReference type="ARBA" id="ARBA00012438"/>
    </source>
</evidence>
<comment type="catalytic activity">
    <reaction evidence="1">
        <text>ATP + protein L-histidine = ADP + protein N-phospho-L-histidine.</text>
        <dbReference type="EC" id="2.7.13.3"/>
    </reaction>
</comment>
<comment type="caution">
    <text evidence="14">The sequence shown here is derived from an EMBL/GenBank/DDBJ whole genome shotgun (WGS) entry which is preliminary data.</text>
</comment>
<keyword evidence="4" id="KW-0597">Phosphoprotein</keyword>
<evidence type="ECO:0000313" key="14">
    <source>
        <dbReference type="EMBL" id="TMQ65414.1"/>
    </source>
</evidence>
<evidence type="ECO:0000256" key="2">
    <source>
        <dbReference type="ARBA" id="ARBA00004370"/>
    </source>
</evidence>
<dbReference type="PANTHER" id="PTHR43065:SF10">
    <property type="entry name" value="PEROXIDE STRESS-ACTIVATED HISTIDINE KINASE MAK3"/>
    <property type="match status" value="1"/>
</dbReference>
<dbReference type="InterPro" id="IPR003594">
    <property type="entry name" value="HATPase_dom"/>
</dbReference>
<evidence type="ECO:0000256" key="11">
    <source>
        <dbReference type="SAM" id="Phobius"/>
    </source>
</evidence>
<evidence type="ECO:0000256" key="5">
    <source>
        <dbReference type="ARBA" id="ARBA00022679"/>
    </source>
</evidence>
<dbReference type="InterPro" id="IPR004358">
    <property type="entry name" value="Sig_transdc_His_kin-like_C"/>
</dbReference>
<evidence type="ECO:0000256" key="1">
    <source>
        <dbReference type="ARBA" id="ARBA00000085"/>
    </source>
</evidence>
<dbReference type="Gene3D" id="1.10.287.130">
    <property type="match status" value="1"/>
</dbReference>
<dbReference type="SUPFAM" id="SSF158472">
    <property type="entry name" value="HAMP domain-like"/>
    <property type="match status" value="1"/>
</dbReference>
<evidence type="ECO:0000259" key="13">
    <source>
        <dbReference type="PROSITE" id="PS50885"/>
    </source>
</evidence>
<evidence type="ECO:0000256" key="10">
    <source>
        <dbReference type="SAM" id="MobiDB-lite"/>
    </source>
</evidence>
<dbReference type="PRINTS" id="PR00344">
    <property type="entry name" value="BCTRLSENSOR"/>
</dbReference>
<dbReference type="InterPro" id="IPR003661">
    <property type="entry name" value="HisK_dim/P_dom"/>
</dbReference>
<dbReference type="PROSITE" id="PS50885">
    <property type="entry name" value="HAMP"/>
    <property type="match status" value="1"/>
</dbReference>
<evidence type="ECO:0000259" key="12">
    <source>
        <dbReference type="PROSITE" id="PS50109"/>
    </source>
</evidence>
<keyword evidence="9" id="KW-0902">Two-component regulatory system</keyword>
<dbReference type="Pfam" id="PF02518">
    <property type="entry name" value="HATPase_c"/>
    <property type="match status" value="1"/>
</dbReference>
<dbReference type="AlphaFoldDB" id="A0A538TP78"/>
<feature type="domain" description="HAMP" evidence="13">
    <location>
        <begin position="311"/>
        <end position="363"/>
    </location>
</feature>
<dbReference type="PROSITE" id="PS50109">
    <property type="entry name" value="HIS_KIN"/>
    <property type="match status" value="1"/>
</dbReference>
<feature type="transmembrane region" description="Helical" evidence="11">
    <location>
        <begin position="287"/>
        <end position="310"/>
    </location>
</feature>
<keyword evidence="11" id="KW-0812">Transmembrane</keyword>
<evidence type="ECO:0000313" key="15">
    <source>
        <dbReference type="Proteomes" id="UP000317691"/>
    </source>
</evidence>
<keyword evidence="7" id="KW-0418">Kinase</keyword>
<dbReference type="Gene3D" id="3.30.565.10">
    <property type="entry name" value="Histidine kinase-like ATPase, C-terminal domain"/>
    <property type="match status" value="1"/>
</dbReference>
<keyword evidence="11" id="KW-1133">Transmembrane helix</keyword>
<dbReference type="PANTHER" id="PTHR43065">
    <property type="entry name" value="SENSOR HISTIDINE KINASE"/>
    <property type="match status" value="1"/>
</dbReference>
<reference evidence="14 15" key="1">
    <citation type="journal article" date="2019" name="Nat. Microbiol.">
        <title>Mediterranean grassland soil C-N compound turnover is dependent on rainfall and depth, and is mediated by genomically divergent microorganisms.</title>
        <authorList>
            <person name="Diamond S."/>
            <person name="Andeer P.F."/>
            <person name="Li Z."/>
            <person name="Crits-Christoph A."/>
            <person name="Burstein D."/>
            <person name="Anantharaman K."/>
            <person name="Lane K.R."/>
            <person name="Thomas B.C."/>
            <person name="Pan C."/>
            <person name="Northen T.R."/>
            <person name="Banfield J.F."/>
        </authorList>
    </citation>
    <scope>NUCLEOTIDE SEQUENCE [LARGE SCALE GENOMIC DNA]</scope>
    <source>
        <strain evidence="14">WS_9</strain>
    </source>
</reference>
<feature type="region of interest" description="Disordered" evidence="10">
    <location>
        <begin position="602"/>
        <end position="625"/>
    </location>
</feature>
<dbReference type="GO" id="GO:0000155">
    <property type="term" value="F:phosphorelay sensor kinase activity"/>
    <property type="evidence" value="ECO:0007669"/>
    <property type="project" value="InterPro"/>
</dbReference>
<proteinExistence type="predicted"/>
<evidence type="ECO:0000256" key="8">
    <source>
        <dbReference type="ARBA" id="ARBA00022840"/>
    </source>
</evidence>
<feature type="domain" description="Histidine kinase" evidence="12">
    <location>
        <begin position="387"/>
        <end position="599"/>
    </location>
</feature>
<evidence type="ECO:0000256" key="9">
    <source>
        <dbReference type="ARBA" id="ARBA00023012"/>
    </source>
</evidence>